<keyword evidence="2" id="KW-0540">Nuclease</keyword>
<dbReference type="Pfam" id="PF08340">
    <property type="entry name" value="YicC-like_C"/>
    <property type="match status" value="1"/>
</dbReference>
<keyword evidence="9" id="KW-1185">Reference proteome</keyword>
<comment type="cofactor">
    <cofactor evidence="1">
        <name>a divalent metal cation</name>
        <dbReference type="ChEBI" id="CHEBI:60240"/>
    </cofactor>
</comment>
<keyword evidence="3" id="KW-0255">Endonuclease</keyword>
<gene>
    <name evidence="8" type="ORF">P9989_10120</name>
</gene>
<name>A0ABY8J5S2_9BACI</name>
<dbReference type="InterPro" id="IPR013551">
    <property type="entry name" value="YicC-like_C"/>
</dbReference>
<evidence type="ECO:0000313" key="8">
    <source>
        <dbReference type="EMBL" id="WFT76947.1"/>
    </source>
</evidence>
<evidence type="ECO:0000256" key="5">
    <source>
        <dbReference type="ARBA" id="ARBA00035648"/>
    </source>
</evidence>
<proteinExistence type="inferred from homology"/>
<evidence type="ECO:0000259" key="6">
    <source>
        <dbReference type="Pfam" id="PF03755"/>
    </source>
</evidence>
<dbReference type="Pfam" id="PF03755">
    <property type="entry name" value="YicC-like_N"/>
    <property type="match status" value="1"/>
</dbReference>
<evidence type="ECO:0000256" key="1">
    <source>
        <dbReference type="ARBA" id="ARBA00001968"/>
    </source>
</evidence>
<evidence type="ECO:0000259" key="7">
    <source>
        <dbReference type="Pfam" id="PF08340"/>
    </source>
</evidence>
<comment type="similarity">
    <text evidence="5">Belongs to the YicC/YloC family.</text>
</comment>
<evidence type="ECO:0000256" key="2">
    <source>
        <dbReference type="ARBA" id="ARBA00022722"/>
    </source>
</evidence>
<dbReference type="NCBIfam" id="TIGR00255">
    <property type="entry name" value="YicC/YloC family endoribonuclease"/>
    <property type="match status" value="1"/>
</dbReference>
<dbReference type="InterPro" id="IPR013527">
    <property type="entry name" value="YicC-like_N"/>
</dbReference>
<evidence type="ECO:0000256" key="3">
    <source>
        <dbReference type="ARBA" id="ARBA00022759"/>
    </source>
</evidence>
<feature type="domain" description="Endoribonuclease YicC-like N-terminal" evidence="6">
    <location>
        <begin position="2"/>
        <end position="139"/>
    </location>
</feature>
<accession>A0ABY8J5S2</accession>
<protein>
    <submittedName>
        <fullName evidence="8">YicC family protein</fullName>
    </submittedName>
</protein>
<evidence type="ECO:0000256" key="4">
    <source>
        <dbReference type="ARBA" id="ARBA00022801"/>
    </source>
</evidence>
<dbReference type="RefSeq" id="WP_283078885.1">
    <property type="nucleotide sequence ID" value="NZ_CP121671.1"/>
</dbReference>
<dbReference type="PANTHER" id="PTHR30636">
    <property type="entry name" value="UPF0701 PROTEIN YICC"/>
    <property type="match status" value="1"/>
</dbReference>
<dbReference type="Proteomes" id="UP001221597">
    <property type="component" value="Chromosome"/>
</dbReference>
<dbReference type="EMBL" id="CP121671">
    <property type="protein sequence ID" value="WFT76947.1"/>
    <property type="molecule type" value="Genomic_DNA"/>
</dbReference>
<feature type="domain" description="Endoribonuclease YicC-like C-terminal" evidence="7">
    <location>
        <begin position="156"/>
        <end position="276"/>
    </location>
</feature>
<evidence type="ECO:0000313" key="9">
    <source>
        <dbReference type="Proteomes" id="UP001221597"/>
    </source>
</evidence>
<reference evidence="8 9" key="1">
    <citation type="submission" date="2023-04" db="EMBL/GenBank/DDBJ databases">
        <title>Genome sequence of Halobacillus naozhouensis KACC 21980.</title>
        <authorList>
            <person name="Kim S."/>
            <person name="Heo J."/>
            <person name="Kwon S.-W."/>
        </authorList>
    </citation>
    <scope>NUCLEOTIDE SEQUENCE [LARGE SCALE GENOMIC DNA]</scope>
    <source>
        <strain evidence="8 9">KCTC 13234</strain>
    </source>
</reference>
<sequence length="276" mass="31776">MRLTIELRSVNHRFLDISPKIPRNFLFLEEAMKRYIKQKLSRGRVDLFLTAEGEGLLYKRLEADDELLDQYITKLSNVKDQYKLTGDISIDTVAGLEGIFTVRETDQPVDQIKAELLSVLDAACAELIEMRNQEGERLAQDLLNRLHSMKDTVADIEARRPVIVDEYKAKVLSRIETFINEEIASEESRVLQEVALLAERGDITEEVTRLYSHIDQFHNTLEKQEPIGRTLDFIVQEMHREINTIGSKSNDSQLSNSVVTLKSEVEKMKEQVQNIE</sequence>
<dbReference type="InterPro" id="IPR005229">
    <property type="entry name" value="YicC/YloC-like"/>
</dbReference>
<organism evidence="8 9">
    <name type="scientific">Halobacillus naozhouensis</name>
    <dbReference type="NCBI Taxonomy" id="554880"/>
    <lineage>
        <taxon>Bacteria</taxon>
        <taxon>Bacillati</taxon>
        <taxon>Bacillota</taxon>
        <taxon>Bacilli</taxon>
        <taxon>Bacillales</taxon>
        <taxon>Bacillaceae</taxon>
        <taxon>Halobacillus</taxon>
    </lineage>
</organism>
<keyword evidence="4" id="KW-0378">Hydrolase</keyword>
<dbReference type="PANTHER" id="PTHR30636:SF3">
    <property type="entry name" value="UPF0701 PROTEIN YICC"/>
    <property type="match status" value="1"/>
</dbReference>